<feature type="compositionally biased region" description="Polar residues" evidence="1">
    <location>
        <begin position="253"/>
        <end position="263"/>
    </location>
</feature>
<dbReference type="AlphaFoldDB" id="A0A384JU48"/>
<keyword evidence="3" id="KW-1185">Reference proteome</keyword>
<reference evidence="2 3" key="2">
    <citation type="journal article" date="2012" name="Eukaryot. Cell">
        <title>Genome update of Botrytis cinerea strains B05.10 and T4.</title>
        <authorList>
            <person name="Staats M."/>
            <person name="van Kan J.A."/>
        </authorList>
    </citation>
    <scope>NUCLEOTIDE SEQUENCE [LARGE SCALE GENOMIC DNA]</scope>
    <source>
        <strain evidence="2 3">B05.10</strain>
    </source>
</reference>
<dbReference type="RefSeq" id="XP_001553242.2">
    <property type="nucleotide sequence ID" value="XM_001553192.2"/>
</dbReference>
<feature type="compositionally biased region" description="Basic and acidic residues" evidence="1">
    <location>
        <begin position="188"/>
        <end position="201"/>
    </location>
</feature>
<proteinExistence type="predicted"/>
<evidence type="ECO:0000313" key="3">
    <source>
        <dbReference type="Proteomes" id="UP000001798"/>
    </source>
</evidence>
<sequence length="300" mass="33295">MKREKQQEMPRGNGSLYVEEPKFTSKKEPELGLEHPQPRKIEYTAAGISRAFGRMDSEVSQGNEAHRQSGANEHSDARSNTPIQQRSRPEQKAISTHISSKGPNKFKVLRKPISKTAVIRKNVTCPSEDDYGDALVAGTYYNSRPPPKDTTSSQSGLKHKTSDIQKRSPSYHGAQSSVGSGSDGGPPVRREKTRAGDEITKSTRKQNHGTSYPKTRETPSQPPRSTRKEDNTSQQHPQALMPGPVADQHRRPTPTNMQDSRQVPGSVGKSHPTQRHSIEPPVKYSGSQRFKRDAELFLSV</sequence>
<dbReference type="Proteomes" id="UP000001798">
    <property type="component" value="Chromosome 9"/>
</dbReference>
<feature type="compositionally biased region" description="Basic and acidic residues" evidence="1">
    <location>
        <begin position="19"/>
        <end position="40"/>
    </location>
</feature>
<evidence type="ECO:0000256" key="1">
    <source>
        <dbReference type="SAM" id="MobiDB-lite"/>
    </source>
</evidence>
<feature type="compositionally biased region" description="Polar residues" evidence="1">
    <location>
        <begin position="93"/>
        <end position="102"/>
    </location>
</feature>
<feature type="region of interest" description="Disordered" evidence="1">
    <location>
        <begin position="1"/>
        <end position="40"/>
    </location>
</feature>
<dbReference type="VEuPathDB" id="FungiDB:Bcin09g06740"/>
<accession>A0A384JU48</accession>
<protein>
    <submittedName>
        <fullName evidence="2">Uncharacterized protein</fullName>
    </submittedName>
</protein>
<name>A0A384JU48_BOTFB</name>
<gene>
    <name evidence="2" type="ORF">BCIN_09g06740</name>
</gene>
<evidence type="ECO:0000313" key="2">
    <source>
        <dbReference type="EMBL" id="ATZ53917.1"/>
    </source>
</evidence>
<dbReference type="OrthoDB" id="3554254at2759"/>
<dbReference type="KEGG" id="bfu:BCIN_09g06740"/>
<organism evidence="2 3">
    <name type="scientific">Botryotinia fuckeliana (strain B05.10)</name>
    <name type="common">Noble rot fungus</name>
    <name type="synonym">Botrytis cinerea</name>
    <dbReference type="NCBI Taxonomy" id="332648"/>
    <lineage>
        <taxon>Eukaryota</taxon>
        <taxon>Fungi</taxon>
        <taxon>Dikarya</taxon>
        <taxon>Ascomycota</taxon>
        <taxon>Pezizomycotina</taxon>
        <taxon>Leotiomycetes</taxon>
        <taxon>Helotiales</taxon>
        <taxon>Sclerotiniaceae</taxon>
        <taxon>Botrytis</taxon>
    </lineage>
</organism>
<dbReference type="EMBL" id="CP009813">
    <property type="protein sequence ID" value="ATZ53917.1"/>
    <property type="molecule type" value="Genomic_DNA"/>
</dbReference>
<reference evidence="2 3" key="3">
    <citation type="journal article" date="2017" name="Mol. Plant Pathol.">
        <title>A gapless genome sequence of the fungus Botrytis cinerea.</title>
        <authorList>
            <person name="Van Kan J.A."/>
            <person name="Stassen J.H."/>
            <person name="Mosbach A."/>
            <person name="Van Der Lee T.A."/>
            <person name="Faino L."/>
            <person name="Farmer A.D."/>
            <person name="Papasotiriou D.G."/>
            <person name="Zhou S."/>
            <person name="Seidl M.F."/>
            <person name="Cottam E."/>
            <person name="Edel D."/>
            <person name="Hahn M."/>
            <person name="Schwartz D.C."/>
            <person name="Dietrich R.A."/>
            <person name="Widdison S."/>
            <person name="Scalliet G."/>
        </authorList>
    </citation>
    <scope>NUCLEOTIDE SEQUENCE [LARGE SCALE GENOMIC DNA]</scope>
    <source>
        <strain evidence="2 3">B05.10</strain>
    </source>
</reference>
<feature type="region of interest" description="Disordered" evidence="1">
    <location>
        <begin position="52"/>
        <end position="288"/>
    </location>
</feature>
<dbReference type="GeneID" id="5433776"/>
<reference evidence="2 3" key="1">
    <citation type="journal article" date="2011" name="PLoS Genet.">
        <title>Genomic analysis of the necrotrophic fungal pathogens Sclerotinia sclerotiorum and Botrytis cinerea.</title>
        <authorList>
            <person name="Amselem J."/>
            <person name="Cuomo C.A."/>
            <person name="van Kan J.A."/>
            <person name="Viaud M."/>
            <person name="Benito E.P."/>
            <person name="Couloux A."/>
            <person name="Coutinho P.M."/>
            <person name="de Vries R.P."/>
            <person name="Dyer P.S."/>
            <person name="Fillinger S."/>
            <person name="Fournier E."/>
            <person name="Gout L."/>
            <person name="Hahn M."/>
            <person name="Kohn L."/>
            <person name="Lapalu N."/>
            <person name="Plummer K.M."/>
            <person name="Pradier J.M."/>
            <person name="Quevillon E."/>
            <person name="Sharon A."/>
            <person name="Simon A."/>
            <person name="ten Have A."/>
            <person name="Tudzynski B."/>
            <person name="Tudzynski P."/>
            <person name="Wincker P."/>
            <person name="Andrew M."/>
            <person name="Anthouard V."/>
            <person name="Beever R.E."/>
            <person name="Beffa R."/>
            <person name="Benoit I."/>
            <person name="Bouzid O."/>
            <person name="Brault B."/>
            <person name="Chen Z."/>
            <person name="Choquer M."/>
            <person name="Collemare J."/>
            <person name="Cotton P."/>
            <person name="Danchin E.G."/>
            <person name="Da Silva C."/>
            <person name="Gautier A."/>
            <person name="Giraud C."/>
            <person name="Giraud T."/>
            <person name="Gonzalez C."/>
            <person name="Grossetete S."/>
            <person name="Guldener U."/>
            <person name="Henrissat B."/>
            <person name="Howlett B.J."/>
            <person name="Kodira C."/>
            <person name="Kretschmer M."/>
            <person name="Lappartient A."/>
            <person name="Leroch M."/>
            <person name="Levis C."/>
            <person name="Mauceli E."/>
            <person name="Neuveglise C."/>
            <person name="Oeser B."/>
            <person name="Pearson M."/>
            <person name="Poulain J."/>
            <person name="Poussereau N."/>
            <person name="Quesneville H."/>
            <person name="Rascle C."/>
            <person name="Schumacher J."/>
            <person name="Segurens B."/>
            <person name="Sexton A."/>
            <person name="Silva E."/>
            <person name="Sirven C."/>
            <person name="Soanes D.M."/>
            <person name="Talbot N.J."/>
            <person name="Templeton M."/>
            <person name="Yandava C."/>
            <person name="Yarden O."/>
            <person name="Zeng Q."/>
            <person name="Rollins J.A."/>
            <person name="Lebrun M.H."/>
            <person name="Dickman M."/>
        </authorList>
    </citation>
    <scope>NUCLEOTIDE SEQUENCE [LARGE SCALE GENOMIC DNA]</scope>
    <source>
        <strain evidence="2 3">B05.10</strain>
    </source>
</reference>